<keyword evidence="3 4" id="KW-0479">Metal-binding</keyword>
<evidence type="ECO:0000256" key="3">
    <source>
        <dbReference type="PIRSR" id="PIRSR602401-1"/>
    </source>
</evidence>
<dbReference type="SUPFAM" id="SSF48264">
    <property type="entry name" value="Cytochrome P450"/>
    <property type="match status" value="1"/>
</dbReference>
<sequence>MSSVTFSPADIAGLPTAPGPSGIAGAGALVRLIRDPWLYPLTLTEKYGDVVSIPTPFVKTVYIGHPDWVDHVLVKHPDRYRRSDMVAKQMVPPKVGHNFFAFADDQEWQRGRSLYRPSFTQKNLAELGDLFTESVTGQVDSWAQMPCSADGYLDIEEMTRKLALIVLFNAMFDEYLSPRMLEASVTKNAISFGMLATTVRVAMYSLPAWVPRPLQRRMDGLLEIIMGGADQLIEMRRRHPTERTDILNLLIGATYDDGRPLENDKIAVEIAGMIIGGHETTAAALAWTFALVSGHSDIERRLIDEVDALGGKPVTVADMARLPLARACFDEAQRLQGGLVINPKTALVDDEMGGYRIAAGTTILYSSLAMQRDPRFWPEPDRYNPDRFLNNEADLRAFVPFGRGQRLCLGMRMAYIEAVLTIATAYQRYRFELPKGYEPRHQYRMSMGLKGGLPARIVRR</sequence>
<dbReference type="PRINTS" id="PR00463">
    <property type="entry name" value="EP450I"/>
</dbReference>
<reference evidence="5 6" key="1">
    <citation type="journal article" date="2013" name="Genome Announc.">
        <title>Genome Sequence of an Epidemic Isolate of Mycobacterium abscessus subsp. bolletii from Rio de Janeiro, Brazil.</title>
        <authorList>
            <person name="Davidson R.M."/>
            <person name="Reynolds P.R."/>
            <person name="Farias-Hesson E."/>
            <person name="Duarte R.S."/>
            <person name="Jackson M."/>
            <person name="Strong M."/>
        </authorList>
    </citation>
    <scope>NUCLEOTIDE SEQUENCE [LARGE SCALE GENOMIC DNA]</scope>
    <source>
        <strain evidence="5 6">CRM-0020</strain>
    </source>
</reference>
<evidence type="ECO:0000256" key="1">
    <source>
        <dbReference type="ARBA" id="ARBA00001971"/>
    </source>
</evidence>
<keyword evidence="3 4" id="KW-0349">Heme</keyword>
<evidence type="ECO:0000313" key="5">
    <source>
        <dbReference type="EMBL" id="EPQ22568.1"/>
    </source>
</evidence>
<dbReference type="PRINTS" id="PR00385">
    <property type="entry name" value="P450"/>
</dbReference>
<dbReference type="Gene3D" id="1.10.630.10">
    <property type="entry name" value="Cytochrome P450"/>
    <property type="match status" value="1"/>
</dbReference>
<organism evidence="5 6">
    <name type="scientific">Mycobacteroides abscessus subsp. bolletii CRM-0020</name>
    <dbReference type="NCBI Taxonomy" id="1306401"/>
    <lineage>
        <taxon>Bacteria</taxon>
        <taxon>Bacillati</taxon>
        <taxon>Actinomycetota</taxon>
        <taxon>Actinomycetes</taxon>
        <taxon>Mycobacteriales</taxon>
        <taxon>Mycobacteriaceae</taxon>
        <taxon>Mycobacteroides</taxon>
        <taxon>Mycobacteroides abscessus</taxon>
    </lineage>
</organism>
<dbReference type="PANTHER" id="PTHR24305">
    <property type="entry name" value="CYTOCHROME P450"/>
    <property type="match status" value="1"/>
</dbReference>
<dbReference type="GO" id="GO:0005506">
    <property type="term" value="F:iron ion binding"/>
    <property type="evidence" value="ECO:0007669"/>
    <property type="project" value="InterPro"/>
</dbReference>
<dbReference type="GO" id="GO:0020037">
    <property type="term" value="F:heme binding"/>
    <property type="evidence" value="ECO:0007669"/>
    <property type="project" value="InterPro"/>
</dbReference>
<dbReference type="RefSeq" id="WP_005056996.1">
    <property type="nucleotide sequence ID" value="NZ_ATFQ01000023.1"/>
</dbReference>
<dbReference type="GO" id="GO:0004497">
    <property type="term" value="F:monooxygenase activity"/>
    <property type="evidence" value="ECO:0007669"/>
    <property type="project" value="UniProtKB-KW"/>
</dbReference>
<protein>
    <submittedName>
        <fullName evidence="5">Cytochrome P450</fullName>
    </submittedName>
</protein>
<evidence type="ECO:0000256" key="2">
    <source>
        <dbReference type="ARBA" id="ARBA00010617"/>
    </source>
</evidence>
<dbReference type="AlphaFoldDB" id="A0A829HSG3"/>
<dbReference type="InterPro" id="IPR001128">
    <property type="entry name" value="Cyt_P450"/>
</dbReference>
<proteinExistence type="inferred from homology"/>
<dbReference type="Proteomes" id="UP000014969">
    <property type="component" value="Unassembled WGS sequence"/>
</dbReference>
<evidence type="ECO:0000313" key="6">
    <source>
        <dbReference type="Proteomes" id="UP000014969"/>
    </source>
</evidence>
<dbReference type="Pfam" id="PF00067">
    <property type="entry name" value="p450"/>
    <property type="match status" value="1"/>
</dbReference>
<dbReference type="EMBL" id="ATFQ01000023">
    <property type="protein sequence ID" value="EPQ22568.1"/>
    <property type="molecule type" value="Genomic_DNA"/>
</dbReference>
<feature type="binding site" description="axial binding residue" evidence="3">
    <location>
        <position position="408"/>
    </location>
    <ligand>
        <name>heme</name>
        <dbReference type="ChEBI" id="CHEBI:30413"/>
    </ligand>
    <ligandPart>
        <name>Fe</name>
        <dbReference type="ChEBI" id="CHEBI:18248"/>
    </ligandPart>
</feature>
<accession>A0A829HSG3</accession>
<dbReference type="PANTHER" id="PTHR24305:SF166">
    <property type="entry name" value="CYTOCHROME P450 12A4, MITOCHONDRIAL-RELATED"/>
    <property type="match status" value="1"/>
</dbReference>
<gene>
    <name evidence="5" type="ORF">J108_15035</name>
</gene>
<evidence type="ECO:0000256" key="4">
    <source>
        <dbReference type="RuleBase" id="RU000461"/>
    </source>
</evidence>
<dbReference type="PROSITE" id="PS00086">
    <property type="entry name" value="CYTOCHROME_P450"/>
    <property type="match status" value="1"/>
</dbReference>
<keyword evidence="3 4" id="KW-0408">Iron</keyword>
<dbReference type="InterPro" id="IPR050121">
    <property type="entry name" value="Cytochrome_P450_monoxygenase"/>
</dbReference>
<name>A0A829HSG3_9MYCO</name>
<keyword evidence="4" id="KW-0560">Oxidoreductase</keyword>
<keyword evidence="4" id="KW-0503">Monooxygenase</keyword>
<dbReference type="InterPro" id="IPR002401">
    <property type="entry name" value="Cyt_P450_E_grp-I"/>
</dbReference>
<comment type="caution">
    <text evidence="5">The sequence shown here is derived from an EMBL/GenBank/DDBJ whole genome shotgun (WGS) entry which is preliminary data.</text>
</comment>
<dbReference type="InterPro" id="IPR017972">
    <property type="entry name" value="Cyt_P450_CS"/>
</dbReference>
<comment type="cofactor">
    <cofactor evidence="1 3">
        <name>heme</name>
        <dbReference type="ChEBI" id="CHEBI:30413"/>
    </cofactor>
</comment>
<dbReference type="GO" id="GO:0016705">
    <property type="term" value="F:oxidoreductase activity, acting on paired donors, with incorporation or reduction of molecular oxygen"/>
    <property type="evidence" value="ECO:0007669"/>
    <property type="project" value="InterPro"/>
</dbReference>
<comment type="similarity">
    <text evidence="2 4">Belongs to the cytochrome P450 family.</text>
</comment>
<dbReference type="InterPro" id="IPR036396">
    <property type="entry name" value="Cyt_P450_sf"/>
</dbReference>